<protein>
    <submittedName>
        <fullName evidence="2">Uncharacterized protein</fullName>
    </submittedName>
</protein>
<reference evidence="2" key="2">
    <citation type="submission" date="2020-07" db="EMBL/GenBank/DDBJ databases">
        <authorList>
            <person name="Vera ALvarez R."/>
            <person name="Arias-Moreno D.M."/>
            <person name="Jimenez-Jacinto V."/>
            <person name="Jimenez-Bremont J.F."/>
            <person name="Swaminathan K."/>
            <person name="Moose S.P."/>
            <person name="Guerrero-Gonzalez M.L."/>
            <person name="Marino-Ramirez L."/>
            <person name="Landsman D."/>
            <person name="Rodriguez-Kessler M."/>
            <person name="Delgado-Sanchez P."/>
        </authorList>
    </citation>
    <scope>NUCLEOTIDE SEQUENCE</scope>
    <source>
        <tissue evidence="2">Cladode</tissue>
    </source>
</reference>
<reference evidence="2" key="1">
    <citation type="journal article" date="2013" name="J. Plant Res.">
        <title>Effect of fungi and light on seed germination of three Opuntia species from semiarid lands of central Mexico.</title>
        <authorList>
            <person name="Delgado-Sanchez P."/>
            <person name="Jimenez-Bremont J.F."/>
            <person name="Guerrero-Gonzalez Mde L."/>
            <person name="Flores J."/>
        </authorList>
    </citation>
    <scope>NUCLEOTIDE SEQUENCE</scope>
    <source>
        <tissue evidence="2">Cladode</tissue>
    </source>
</reference>
<feature type="region of interest" description="Disordered" evidence="1">
    <location>
        <begin position="59"/>
        <end position="80"/>
    </location>
</feature>
<dbReference type="AlphaFoldDB" id="A0A7C9CN50"/>
<proteinExistence type="predicted"/>
<evidence type="ECO:0000256" key="1">
    <source>
        <dbReference type="SAM" id="MobiDB-lite"/>
    </source>
</evidence>
<name>A0A7C9CN50_OPUST</name>
<accession>A0A7C9CN50</accession>
<evidence type="ECO:0000313" key="2">
    <source>
        <dbReference type="EMBL" id="MBA4621762.1"/>
    </source>
</evidence>
<organism evidence="2">
    <name type="scientific">Opuntia streptacantha</name>
    <name type="common">Prickly pear cactus</name>
    <name type="synonym">Opuntia cardona</name>
    <dbReference type="NCBI Taxonomy" id="393608"/>
    <lineage>
        <taxon>Eukaryota</taxon>
        <taxon>Viridiplantae</taxon>
        <taxon>Streptophyta</taxon>
        <taxon>Embryophyta</taxon>
        <taxon>Tracheophyta</taxon>
        <taxon>Spermatophyta</taxon>
        <taxon>Magnoliopsida</taxon>
        <taxon>eudicotyledons</taxon>
        <taxon>Gunneridae</taxon>
        <taxon>Pentapetalae</taxon>
        <taxon>Caryophyllales</taxon>
        <taxon>Cactineae</taxon>
        <taxon>Cactaceae</taxon>
        <taxon>Opuntioideae</taxon>
        <taxon>Opuntia</taxon>
    </lineage>
</organism>
<sequence length="115" mass="12667">MLMNMLPSSWKSLIPMASATLSCTTWKCYYFKPQHTQVVLLRTAGSSANCLAKNWFRRRSPTPSRGQPRSLPTLSRTTGRGYGLSSCGSVCVLDSSLGSSYSTRIVTCFMSWGIV</sequence>
<feature type="compositionally biased region" description="Polar residues" evidence="1">
    <location>
        <begin position="61"/>
        <end position="78"/>
    </location>
</feature>
<dbReference type="EMBL" id="GISG01035157">
    <property type="protein sequence ID" value="MBA4621762.1"/>
    <property type="molecule type" value="Transcribed_RNA"/>
</dbReference>